<accession>A0ABV8NG66</accession>
<keyword evidence="3" id="KW-1185">Reference proteome</keyword>
<dbReference type="EMBL" id="JBHSBY010000026">
    <property type="protein sequence ID" value="MFC4195920.1"/>
    <property type="molecule type" value="Genomic_DNA"/>
</dbReference>
<sequence length="268" mass="30973">MITLQRSFYIFLIFTIVSKIAAHAQQSNLALAKAFYKFSYINDTTKRDQPVNKTMVLYMNKDASLFRNLMDEESKLLLYLSKGGSKSKFDILEESASLIQIADKTQRVERLIDNMYVISEGQKTIDWKLQDETKKIGNYLAQKATAEISGRYYTVWFTQEIPFQFGPWKLKGLPGLILDARDSRGEVIFEFDGFEMMKKEELVKISVPKSFKIKKVSFGEFEKIYKSFYDDPITFSKASLGITDSKKVINGNPSSSERKYNNPIEIRR</sequence>
<dbReference type="RefSeq" id="WP_378959238.1">
    <property type="nucleotide sequence ID" value="NZ_JBHRXC010000016.1"/>
</dbReference>
<evidence type="ECO:0000313" key="2">
    <source>
        <dbReference type="EMBL" id="MFC4195920.1"/>
    </source>
</evidence>
<proteinExistence type="predicted"/>
<feature type="chain" id="PRO_5046320446" evidence="1">
    <location>
        <begin position="25"/>
        <end position="268"/>
    </location>
</feature>
<evidence type="ECO:0000256" key="1">
    <source>
        <dbReference type="SAM" id="SignalP"/>
    </source>
</evidence>
<dbReference type="Pfam" id="PF09697">
    <property type="entry name" value="Porph_ging"/>
    <property type="match status" value="1"/>
</dbReference>
<dbReference type="NCBIfam" id="TIGR01200">
    <property type="entry name" value="GLPGLI"/>
    <property type="match status" value="1"/>
</dbReference>
<feature type="signal peptide" evidence="1">
    <location>
        <begin position="1"/>
        <end position="24"/>
    </location>
</feature>
<comment type="caution">
    <text evidence="2">The sequence shown here is derived from an EMBL/GenBank/DDBJ whole genome shotgun (WGS) entry which is preliminary data.</text>
</comment>
<gene>
    <name evidence="2" type="ORF">ACFOUY_04370</name>
</gene>
<name>A0ABV8NG66_9SPHI</name>
<organism evidence="2 3">
    <name type="scientific">Pedobacter jamesrossensis</name>
    <dbReference type="NCBI Taxonomy" id="1908238"/>
    <lineage>
        <taxon>Bacteria</taxon>
        <taxon>Pseudomonadati</taxon>
        <taxon>Bacteroidota</taxon>
        <taxon>Sphingobacteriia</taxon>
        <taxon>Sphingobacteriales</taxon>
        <taxon>Sphingobacteriaceae</taxon>
        <taxon>Pedobacter</taxon>
    </lineage>
</organism>
<dbReference type="InterPro" id="IPR005901">
    <property type="entry name" value="GLPGLI"/>
</dbReference>
<keyword evidence="1" id="KW-0732">Signal</keyword>
<dbReference type="Proteomes" id="UP001595792">
    <property type="component" value="Unassembled WGS sequence"/>
</dbReference>
<reference evidence="3" key="1">
    <citation type="journal article" date="2019" name="Int. J. Syst. Evol. Microbiol.">
        <title>The Global Catalogue of Microorganisms (GCM) 10K type strain sequencing project: providing services to taxonomists for standard genome sequencing and annotation.</title>
        <authorList>
            <consortium name="The Broad Institute Genomics Platform"/>
            <consortium name="The Broad Institute Genome Sequencing Center for Infectious Disease"/>
            <person name="Wu L."/>
            <person name="Ma J."/>
        </authorList>
    </citation>
    <scope>NUCLEOTIDE SEQUENCE [LARGE SCALE GENOMIC DNA]</scope>
    <source>
        <strain evidence="3">CCM 8689</strain>
    </source>
</reference>
<protein>
    <submittedName>
        <fullName evidence="2">GLPGLI family protein</fullName>
    </submittedName>
</protein>
<evidence type="ECO:0000313" key="3">
    <source>
        <dbReference type="Proteomes" id="UP001595792"/>
    </source>
</evidence>